<reference evidence="2" key="2">
    <citation type="journal article" date="2021" name="PeerJ">
        <title>Extensive microbial diversity within the chicken gut microbiome revealed by metagenomics and culture.</title>
        <authorList>
            <person name="Gilroy R."/>
            <person name="Ravi A."/>
            <person name="Getino M."/>
            <person name="Pursley I."/>
            <person name="Horton D.L."/>
            <person name="Alikhan N.F."/>
            <person name="Baker D."/>
            <person name="Gharbi K."/>
            <person name="Hall N."/>
            <person name="Watson M."/>
            <person name="Adriaenssens E.M."/>
            <person name="Foster-Nyarko E."/>
            <person name="Jarju S."/>
            <person name="Secka A."/>
            <person name="Antonio M."/>
            <person name="Oren A."/>
            <person name="Chaudhuri R.R."/>
            <person name="La Ragione R."/>
            <person name="Hildebrand F."/>
            <person name="Pallen M.J."/>
        </authorList>
    </citation>
    <scope>NUCLEOTIDE SEQUENCE</scope>
    <source>
        <strain evidence="2">CHK157-1446</strain>
    </source>
</reference>
<sequence length="108" mass="11591">MTVNELSAQAEFKALTMPDGEREITGVYIGDLLSWVMGRAKADCAWITIMSNINIVAVASLADTACIILAESVELPEDVVSTATQKNVNILSSELGAYEIACKLNELI</sequence>
<gene>
    <name evidence="2" type="ORF">IAD01_00955</name>
</gene>
<protein>
    <recommendedName>
        <fullName evidence="1">DRTGG domain-containing protein</fullName>
    </recommendedName>
</protein>
<organism evidence="2 3">
    <name type="scientific">Candidatus Faeciplasma gallinarum</name>
    <dbReference type="NCBI Taxonomy" id="2840799"/>
    <lineage>
        <taxon>Bacteria</taxon>
        <taxon>Bacillati</taxon>
        <taxon>Bacillota</taxon>
        <taxon>Clostridia</taxon>
        <taxon>Eubacteriales</taxon>
        <taxon>Oscillospiraceae</taxon>
        <taxon>Oscillospiraceae incertae sedis</taxon>
        <taxon>Candidatus Faeciplasma</taxon>
    </lineage>
</organism>
<proteinExistence type="predicted"/>
<name>A0A9D1EMP1_9FIRM</name>
<dbReference type="Proteomes" id="UP000823982">
    <property type="component" value="Unassembled WGS sequence"/>
</dbReference>
<dbReference type="InterPro" id="IPR028979">
    <property type="entry name" value="Ser_kin/Pase_Hpr-like_N_sf"/>
</dbReference>
<accession>A0A9D1EMP1</accession>
<dbReference type="AlphaFoldDB" id="A0A9D1EMP1"/>
<evidence type="ECO:0000259" key="1">
    <source>
        <dbReference type="Pfam" id="PF07085"/>
    </source>
</evidence>
<dbReference type="InterPro" id="IPR010766">
    <property type="entry name" value="DRTGG"/>
</dbReference>
<evidence type="ECO:0000313" key="3">
    <source>
        <dbReference type="Proteomes" id="UP000823982"/>
    </source>
</evidence>
<reference evidence="2" key="1">
    <citation type="submission" date="2020-10" db="EMBL/GenBank/DDBJ databases">
        <authorList>
            <person name="Gilroy R."/>
        </authorList>
    </citation>
    <scope>NUCLEOTIDE SEQUENCE</scope>
    <source>
        <strain evidence="2">CHK157-1446</strain>
    </source>
</reference>
<dbReference type="Pfam" id="PF07085">
    <property type="entry name" value="DRTGG"/>
    <property type="match status" value="1"/>
</dbReference>
<comment type="caution">
    <text evidence="2">The sequence shown here is derived from an EMBL/GenBank/DDBJ whole genome shotgun (WGS) entry which is preliminary data.</text>
</comment>
<dbReference type="Gene3D" id="3.40.1390.20">
    <property type="entry name" value="HprK N-terminal domain-like"/>
    <property type="match status" value="1"/>
</dbReference>
<evidence type="ECO:0000313" key="2">
    <source>
        <dbReference type="EMBL" id="HIS23964.1"/>
    </source>
</evidence>
<feature type="domain" description="DRTGG" evidence="1">
    <location>
        <begin position="37"/>
        <end position="106"/>
    </location>
</feature>
<dbReference type="EMBL" id="DVIR01000008">
    <property type="protein sequence ID" value="HIS23964.1"/>
    <property type="molecule type" value="Genomic_DNA"/>
</dbReference>
<dbReference type="SUPFAM" id="SSF75138">
    <property type="entry name" value="HprK N-terminal domain-like"/>
    <property type="match status" value="1"/>
</dbReference>